<dbReference type="CDD" id="cd05327">
    <property type="entry name" value="retinol-DH_like_SDR_c_like"/>
    <property type="match status" value="1"/>
</dbReference>
<accession>A0A1G1TG91</accession>
<dbReference type="RefSeq" id="WP_070744191.1">
    <property type="nucleotide sequence ID" value="NZ_MDZA01000222.1"/>
</dbReference>
<reference evidence="3 4" key="1">
    <citation type="submission" date="2016-08" db="EMBL/GenBank/DDBJ databases">
        <title>Hymenobacter coccineus sp. nov., Hymenobacter lapidarius sp. nov. and Hymenobacter glacialis sp. nov., isolated from Antarctic soil.</title>
        <authorList>
            <person name="Sedlacek I."/>
            <person name="Kralova S."/>
            <person name="Kyrova K."/>
            <person name="Maslanova I."/>
            <person name="Stankova E."/>
            <person name="Vrbovska V."/>
            <person name="Nemec M."/>
            <person name="Bartak M."/>
            <person name="Svec P."/>
            <person name="Busse H.-J."/>
            <person name="Pantucek R."/>
        </authorList>
    </citation>
    <scope>NUCLEOTIDE SEQUENCE [LARGE SCALE GENOMIC DNA]</scope>
    <source>
        <strain evidence="3 4">CCM 8649</strain>
    </source>
</reference>
<evidence type="ECO:0000256" key="2">
    <source>
        <dbReference type="RuleBase" id="RU000363"/>
    </source>
</evidence>
<evidence type="ECO:0000256" key="1">
    <source>
        <dbReference type="ARBA" id="ARBA00023002"/>
    </source>
</evidence>
<evidence type="ECO:0008006" key="5">
    <source>
        <dbReference type="Google" id="ProtNLM"/>
    </source>
</evidence>
<dbReference type="AlphaFoldDB" id="A0A1G1TG91"/>
<dbReference type="InterPro" id="IPR002347">
    <property type="entry name" value="SDR_fam"/>
</dbReference>
<protein>
    <recommendedName>
        <fullName evidence="5">Short-chain dehydrogenase</fullName>
    </recommendedName>
</protein>
<organism evidence="3 4">
    <name type="scientific">Hymenobacter coccineus</name>
    <dbReference type="NCBI Taxonomy" id="1908235"/>
    <lineage>
        <taxon>Bacteria</taxon>
        <taxon>Pseudomonadati</taxon>
        <taxon>Bacteroidota</taxon>
        <taxon>Cytophagia</taxon>
        <taxon>Cytophagales</taxon>
        <taxon>Hymenobacteraceae</taxon>
        <taxon>Hymenobacter</taxon>
    </lineage>
</organism>
<dbReference type="Proteomes" id="UP000177506">
    <property type="component" value="Unassembled WGS sequence"/>
</dbReference>
<gene>
    <name evidence="3" type="ORF">BEN49_00885</name>
</gene>
<proteinExistence type="inferred from homology"/>
<evidence type="ECO:0000313" key="4">
    <source>
        <dbReference type="Proteomes" id="UP000177506"/>
    </source>
</evidence>
<name>A0A1G1TG91_9BACT</name>
<dbReference type="PANTHER" id="PTHR43157:SF31">
    <property type="entry name" value="PHOSPHATIDYLINOSITOL-GLYCAN BIOSYNTHESIS CLASS F PROTEIN"/>
    <property type="match status" value="1"/>
</dbReference>
<sequence>MADLKDQIILITGATSGIGKVTAETLARQGAHVILLGRNRLKTERTRQEIIDATGNQRVDMALADLSSLQEVRDVAAEINAQYPRLDVLVNNAGLMLGAEREVSADGYELTLATNHLGPFLLTSLLLDLLRKSPAARIVNVASMAYRFSKPTLDDFQSERSYSAMWEYGTTKLWNIMFTQELARRLRAHGITNVTTNSLHPGAVATGYGQQSGGWLSAMLALGRPFMLSPEKGAETSIFLASDPSVATVSGGYYSKKKPEPVKSSFNTLANSQRLWKMSEDLTKTEFLD</sequence>
<dbReference type="PANTHER" id="PTHR43157">
    <property type="entry name" value="PHOSPHATIDYLINOSITOL-GLYCAN BIOSYNTHESIS CLASS F PROTEIN-RELATED"/>
    <property type="match status" value="1"/>
</dbReference>
<comment type="caution">
    <text evidence="3">The sequence shown here is derived from an EMBL/GenBank/DDBJ whole genome shotgun (WGS) entry which is preliminary data.</text>
</comment>
<dbReference type="OrthoDB" id="597510at2"/>
<dbReference type="InterPro" id="IPR036291">
    <property type="entry name" value="NAD(P)-bd_dom_sf"/>
</dbReference>
<dbReference type="Gene3D" id="3.40.50.720">
    <property type="entry name" value="NAD(P)-binding Rossmann-like Domain"/>
    <property type="match status" value="1"/>
</dbReference>
<dbReference type="EMBL" id="MDZA01000222">
    <property type="protein sequence ID" value="OGX89885.1"/>
    <property type="molecule type" value="Genomic_DNA"/>
</dbReference>
<keyword evidence="1" id="KW-0560">Oxidoreductase</keyword>
<keyword evidence="4" id="KW-1185">Reference proteome</keyword>
<dbReference type="Pfam" id="PF00106">
    <property type="entry name" value="adh_short"/>
    <property type="match status" value="1"/>
</dbReference>
<dbReference type="SUPFAM" id="SSF51735">
    <property type="entry name" value="NAD(P)-binding Rossmann-fold domains"/>
    <property type="match status" value="1"/>
</dbReference>
<dbReference type="PRINTS" id="PR00080">
    <property type="entry name" value="SDRFAMILY"/>
</dbReference>
<dbReference type="GO" id="GO:0016491">
    <property type="term" value="F:oxidoreductase activity"/>
    <property type="evidence" value="ECO:0007669"/>
    <property type="project" value="UniProtKB-KW"/>
</dbReference>
<dbReference type="PRINTS" id="PR00081">
    <property type="entry name" value="GDHRDH"/>
</dbReference>
<evidence type="ECO:0000313" key="3">
    <source>
        <dbReference type="EMBL" id="OGX89885.1"/>
    </source>
</evidence>
<comment type="similarity">
    <text evidence="2">Belongs to the short-chain dehydrogenases/reductases (SDR) family.</text>
</comment>